<organism evidence="1 2">
    <name type="scientific">Salinicoccus sediminis</name>
    <dbReference type="NCBI Taxonomy" id="1432562"/>
    <lineage>
        <taxon>Bacteria</taxon>
        <taxon>Bacillati</taxon>
        <taxon>Bacillota</taxon>
        <taxon>Bacilli</taxon>
        <taxon>Bacillales</taxon>
        <taxon>Staphylococcaceae</taxon>
        <taxon>Salinicoccus</taxon>
    </lineage>
</organism>
<dbReference type="PATRIC" id="fig|1432562.3.peg.1966"/>
<dbReference type="PANTHER" id="PTHR36932">
    <property type="entry name" value="CAPSULAR POLYSACCHARIDE BIOSYNTHESIS PROTEIN"/>
    <property type="match status" value="1"/>
</dbReference>
<dbReference type="InterPro" id="IPR053158">
    <property type="entry name" value="CapK_Type1_Caps_Biosynth"/>
</dbReference>
<name>A0A0M2SI13_9STAP</name>
<dbReference type="Gene3D" id="3.40.50.12780">
    <property type="entry name" value="N-terminal domain of ligase-like"/>
    <property type="match status" value="1"/>
</dbReference>
<evidence type="ECO:0008006" key="3">
    <source>
        <dbReference type="Google" id="ProtNLM"/>
    </source>
</evidence>
<reference evidence="1 2" key="1">
    <citation type="submission" date="2015-04" db="EMBL/GenBank/DDBJ databases">
        <title>Taxonomic description and genome sequence of Salinicoccus sediminis sp. nov., a novel hyper halotolerant bacterium isolated from marine sediment.</title>
        <authorList>
            <person name="Mathan Kumar R."/>
            <person name="Kaur G."/>
            <person name="Kumar N."/>
            <person name="Kumar A."/>
            <person name="Singh N.K."/>
            <person name="Kaur N."/>
            <person name="Mayilraj S."/>
        </authorList>
    </citation>
    <scope>NUCLEOTIDE SEQUENCE [LARGE SCALE GENOMIC DNA]</scope>
    <source>
        <strain evidence="1 2">SV-16</strain>
    </source>
</reference>
<dbReference type="InterPro" id="IPR042099">
    <property type="entry name" value="ANL_N_sf"/>
</dbReference>
<comment type="caution">
    <text evidence="1">The sequence shown here is derived from an EMBL/GenBank/DDBJ whole genome shotgun (WGS) entry which is preliminary data.</text>
</comment>
<sequence length="460" mass="54006">MLKKMMSTSAHSLYYRSPVFVQHAFTSAYGFKKRRERYNDYYHEAFRRYVTEDSGGREPLIRLMHHLKDNIVAYRDIDVDEETIMESYLALPMTEKEDLRRELDDRSHKEGKLHVSRTGGTTGYNLAVFESEEDWALRMAYLDYIKYRQGIEPFSKRASFTGREITPAVHRNKLWRYNLAMNQALYASHHMTPENVEHVYENMKRFRPVSIDGLPSSIHMVAKYMLSNGLRADWDVKAVFPTAEILLPYAKRDIEAAFDTVVIDQYASSEGAPFLYGNTDEGYTIGHETGLFEFERRGEHRYEMIVTSFLNYATPLVRYRIGDEVEIHSDREYLNSYEDDIIIRRIYGRRMDYLIAQDGRKVMNIILAWIVDGFEEKVVQCQIVQKEKEEFQVNMVVEDDYDEHADELVIRGRLERQLGPDNRYVFNYMDFIPKEKNGKVRFIINELEQKAGAGSTAEFG</sequence>
<dbReference type="Proteomes" id="UP000034287">
    <property type="component" value="Unassembled WGS sequence"/>
</dbReference>
<accession>A0A0M2SI13</accession>
<dbReference type="EMBL" id="LAYZ01000024">
    <property type="protein sequence ID" value="KKK33913.1"/>
    <property type="molecule type" value="Genomic_DNA"/>
</dbReference>
<dbReference type="RefSeq" id="WP_046516637.1">
    <property type="nucleotide sequence ID" value="NZ_LAYZ01000024.1"/>
</dbReference>
<dbReference type="STRING" id="1432562.WN59_09910"/>
<keyword evidence="2" id="KW-1185">Reference proteome</keyword>
<gene>
    <name evidence="1" type="ORF">WN59_09910</name>
</gene>
<proteinExistence type="predicted"/>
<evidence type="ECO:0000313" key="2">
    <source>
        <dbReference type="Proteomes" id="UP000034287"/>
    </source>
</evidence>
<dbReference type="PANTHER" id="PTHR36932:SF1">
    <property type="entry name" value="CAPSULAR POLYSACCHARIDE BIOSYNTHESIS PROTEIN"/>
    <property type="match status" value="1"/>
</dbReference>
<dbReference type="SUPFAM" id="SSF56801">
    <property type="entry name" value="Acetyl-CoA synthetase-like"/>
    <property type="match status" value="1"/>
</dbReference>
<dbReference type="AlphaFoldDB" id="A0A0M2SI13"/>
<evidence type="ECO:0000313" key="1">
    <source>
        <dbReference type="EMBL" id="KKK33913.1"/>
    </source>
</evidence>
<protein>
    <recommendedName>
        <fullName evidence="3">Coenzyme F390 synthetase</fullName>
    </recommendedName>
</protein>
<dbReference type="OrthoDB" id="580775at2"/>